<dbReference type="GO" id="GO:0032259">
    <property type="term" value="P:methylation"/>
    <property type="evidence" value="ECO:0007669"/>
    <property type="project" value="UniProtKB-KW"/>
</dbReference>
<dbReference type="Gene3D" id="3.40.50.150">
    <property type="entry name" value="Vaccinia Virus protein VP39"/>
    <property type="match status" value="1"/>
</dbReference>
<proteinExistence type="predicted"/>
<dbReference type="STRING" id="1324352.OK18_02870"/>
<evidence type="ECO:0000256" key="2">
    <source>
        <dbReference type="ARBA" id="ARBA00022679"/>
    </source>
</evidence>
<accession>A0A0G3M3W8</accession>
<dbReference type="GO" id="GO:0008757">
    <property type="term" value="F:S-adenosylmethionine-dependent methyltransferase activity"/>
    <property type="evidence" value="ECO:0007669"/>
    <property type="project" value="InterPro"/>
</dbReference>
<evidence type="ECO:0000256" key="1">
    <source>
        <dbReference type="ARBA" id="ARBA00022603"/>
    </source>
</evidence>
<dbReference type="EMBL" id="CP009928">
    <property type="protein sequence ID" value="AKK71722.1"/>
    <property type="molecule type" value="Genomic_DNA"/>
</dbReference>
<name>A0A0G3M3W8_CHRGL</name>
<evidence type="ECO:0000256" key="3">
    <source>
        <dbReference type="ARBA" id="ARBA00022691"/>
    </source>
</evidence>
<dbReference type="KEGG" id="cgn:OK18_02870"/>
<keyword evidence="1 5" id="KW-0489">Methyltransferase</keyword>
<evidence type="ECO:0000313" key="5">
    <source>
        <dbReference type="EMBL" id="AKK71722.1"/>
    </source>
</evidence>
<dbReference type="Proteomes" id="UP000035213">
    <property type="component" value="Chromosome"/>
</dbReference>
<protein>
    <submittedName>
        <fullName evidence="5">SAM-dependent methyltransferase</fullName>
    </submittedName>
</protein>
<dbReference type="CDD" id="cd02440">
    <property type="entry name" value="AdoMet_MTases"/>
    <property type="match status" value="1"/>
</dbReference>
<dbReference type="Pfam" id="PF08241">
    <property type="entry name" value="Methyltransf_11"/>
    <property type="match status" value="1"/>
</dbReference>
<gene>
    <name evidence="5" type="ORF">OK18_02870</name>
</gene>
<dbReference type="SUPFAM" id="SSF53335">
    <property type="entry name" value="S-adenosyl-L-methionine-dependent methyltransferases"/>
    <property type="match status" value="1"/>
</dbReference>
<dbReference type="PANTHER" id="PTHR43464">
    <property type="entry name" value="METHYLTRANSFERASE"/>
    <property type="match status" value="1"/>
</dbReference>
<dbReference type="RefSeq" id="WP_053327021.1">
    <property type="nucleotide sequence ID" value="NZ_CP009928.1"/>
</dbReference>
<dbReference type="InterPro" id="IPR013216">
    <property type="entry name" value="Methyltransf_11"/>
</dbReference>
<dbReference type="PATRIC" id="fig|1324352.5.peg.621"/>
<feature type="domain" description="Methyltransferase type 11" evidence="4">
    <location>
        <begin position="47"/>
        <end position="141"/>
    </location>
</feature>
<dbReference type="AlphaFoldDB" id="A0A0G3M3W8"/>
<reference evidence="5 6" key="1">
    <citation type="submission" date="2014-11" db="EMBL/GenBank/DDBJ databases">
        <authorList>
            <person name="Park G.-S."/>
            <person name="Hong S.-J."/>
            <person name="Jung B.K."/>
            <person name="Khan A.R."/>
            <person name="Kwak Y."/>
            <person name="Shin J.-H."/>
        </authorList>
    </citation>
    <scope>NUCLEOTIDE SEQUENCE [LARGE SCALE GENOMIC DNA]</scope>
    <source>
        <strain evidence="5 6">DSM 27622</strain>
    </source>
</reference>
<sequence length="243" mass="27991">MKENKYDDPSFFDQYEKMLRSQLGLEGAGEWHTLRTMLPDFKGKKVLDLGCGFGWHCRYAIENGATSVIGIDLSEKMLAKAKDINQLEGIQYERMALEDVTYPSNSFDLVLSSLTFHYIESFETIAGNIYQWLTAGGHLVFSVEHPVFTAEGGQDWVYDKDGQKTCWPVDRYFLEGKRNTTFLGENVIKYHRTLTSYLNTLLKHGFKIKKIVEPQPGPEMLKEIPEMKEELRRPMMLIISAEK</sequence>
<dbReference type="InterPro" id="IPR029063">
    <property type="entry name" value="SAM-dependent_MTases_sf"/>
</dbReference>
<organism evidence="5 6">
    <name type="scientific">Chryseobacterium gallinarum</name>
    <dbReference type="NCBI Taxonomy" id="1324352"/>
    <lineage>
        <taxon>Bacteria</taxon>
        <taxon>Pseudomonadati</taxon>
        <taxon>Bacteroidota</taxon>
        <taxon>Flavobacteriia</taxon>
        <taxon>Flavobacteriales</taxon>
        <taxon>Weeksellaceae</taxon>
        <taxon>Chryseobacterium group</taxon>
        <taxon>Chryseobacterium</taxon>
    </lineage>
</organism>
<dbReference type="OrthoDB" id="9791837at2"/>
<dbReference type="PANTHER" id="PTHR43464:SF19">
    <property type="entry name" value="UBIQUINONE BIOSYNTHESIS O-METHYLTRANSFERASE, MITOCHONDRIAL"/>
    <property type="match status" value="1"/>
</dbReference>
<keyword evidence="2 5" id="KW-0808">Transferase</keyword>
<keyword evidence="3" id="KW-0949">S-adenosyl-L-methionine</keyword>
<evidence type="ECO:0000259" key="4">
    <source>
        <dbReference type="Pfam" id="PF08241"/>
    </source>
</evidence>
<evidence type="ECO:0000313" key="6">
    <source>
        <dbReference type="Proteomes" id="UP000035213"/>
    </source>
</evidence>